<evidence type="ECO:0000313" key="3">
    <source>
        <dbReference type="EMBL" id="KAH7294101.1"/>
    </source>
</evidence>
<sequence>MMALKIPAADFATRSASEDLKPCTMNVFPCSGSLHSSNRFLSYSYFVYPAVWFKKPGHFTTFRVSCKRLFADSAQVSLTEDSRNLFNRNEKAKGLAGTKIKGIINWRAQQCLRVQSKPDDESYRNLCNHGSIHVCRTFPGILPGEEEEKQVQRYRNLGLLRILAQFVLDSTIARSPLLRLLWIATNELQTDSLEEDECSTEGNAVKHHEKGLQSPVSGSLHCFLVWKDILVGFVFGTLITAILTRTVAIGTLVDGFFWLALLVSVMFPIARMIQSGYLKVMSFGKRKTATNGSKSFSVASHGNFHPKFFKQMIPHAGLTFQRLLSPNTRLDSKPRSVAPSGSGVKSGSCHKYENRGLGSVTNKALTQVYSKLHGILYS</sequence>
<name>A0A8T2RE18_CERRI</name>
<protein>
    <submittedName>
        <fullName evidence="3">Uncharacterized protein</fullName>
    </submittedName>
</protein>
<feature type="transmembrane region" description="Helical" evidence="2">
    <location>
        <begin position="255"/>
        <end position="273"/>
    </location>
</feature>
<evidence type="ECO:0000256" key="1">
    <source>
        <dbReference type="SAM" id="MobiDB-lite"/>
    </source>
</evidence>
<dbReference type="Proteomes" id="UP000825935">
    <property type="component" value="Chromosome 28"/>
</dbReference>
<gene>
    <name evidence="3" type="ORF">KP509_28G056600</name>
</gene>
<feature type="transmembrane region" description="Helical" evidence="2">
    <location>
        <begin position="229"/>
        <end position="249"/>
    </location>
</feature>
<organism evidence="3 4">
    <name type="scientific">Ceratopteris richardii</name>
    <name type="common">Triangle waterfern</name>
    <dbReference type="NCBI Taxonomy" id="49495"/>
    <lineage>
        <taxon>Eukaryota</taxon>
        <taxon>Viridiplantae</taxon>
        <taxon>Streptophyta</taxon>
        <taxon>Embryophyta</taxon>
        <taxon>Tracheophyta</taxon>
        <taxon>Polypodiopsida</taxon>
        <taxon>Polypodiidae</taxon>
        <taxon>Polypodiales</taxon>
        <taxon>Pteridineae</taxon>
        <taxon>Pteridaceae</taxon>
        <taxon>Parkerioideae</taxon>
        <taxon>Ceratopteris</taxon>
    </lineage>
</organism>
<evidence type="ECO:0000313" key="4">
    <source>
        <dbReference type="Proteomes" id="UP000825935"/>
    </source>
</evidence>
<keyword evidence="4" id="KW-1185">Reference proteome</keyword>
<feature type="region of interest" description="Disordered" evidence="1">
    <location>
        <begin position="329"/>
        <end position="349"/>
    </location>
</feature>
<evidence type="ECO:0000256" key="2">
    <source>
        <dbReference type="SAM" id="Phobius"/>
    </source>
</evidence>
<reference evidence="3" key="1">
    <citation type="submission" date="2021-08" db="EMBL/GenBank/DDBJ databases">
        <title>WGS assembly of Ceratopteris richardii.</title>
        <authorList>
            <person name="Marchant D.B."/>
            <person name="Chen G."/>
            <person name="Jenkins J."/>
            <person name="Shu S."/>
            <person name="Leebens-Mack J."/>
            <person name="Grimwood J."/>
            <person name="Schmutz J."/>
            <person name="Soltis P."/>
            <person name="Soltis D."/>
            <person name="Chen Z.-H."/>
        </authorList>
    </citation>
    <scope>NUCLEOTIDE SEQUENCE</scope>
    <source>
        <strain evidence="3">Whitten #5841</strain>
        <tissue evidence="3">Leaf</tissue>
    </source>
</reference>
<dbReference type="AlphaFoldDB" id="A0A8T2RE18"/>
<dbReference type="EMBL" id="CM035433">
    <property type="protein sequence ID" value="KAH7294101.1"/>
    <property type="molecule type" value="Genomic_DNA"/>
</dbReference>
<comment type="caution">
    <text evidence="3">The sequence shown here is derived from an EMBL/GenBank/DDBJ whole genome shotgun (WGS) entry which is preliminary data.</text>
</comment>
<keyword evidence="2" id="KW-0812">Transmembrane</keyword>
<keyword evidence="2" id="KW-0472">Membrane</keyword>
<accession>A0A8T2RE18</accession>
<keyword evidence="2" id="KW-1133">Transmembrane helix</keyword>
<proteinExistence type="predicted"/>